<evidence type="ECO:0000259" key="7">
    <source>
        <dbReference type="PROSITE" id="PS51935"/>
    </source>
</evidence>
<feature type="signal peptide" evidence="6">
    <location>
        <begin position="1"/>
        <end position="45"/>
    </location>
</feature>
<dbReference type="PANTHER" id="PTHR47053">
    <property type="entry name" value="MUREIN DD-ENDOPEPTIDASE MEPH-RELATED"/>
    <property type="match status" value="1"/>
</dbReference>
<dbReference type="EMBL" id="BAAAPE010000007">
    <property type="protein sequence ID" value="GAA2076349.1"/>
    <property type="molecule type" value="Genomic_DNA"/>
</dbReference>
<feature type="domain" description="NlpC/P60" evidence="7">
    <location>
        <begin position="163"/>
        <end position="280"/>
    </location>
</feature>
<evidence type="ECO:0000256" key="3">
    <source>
        <dbReference type="ARBA" id="ARBA00022801"/>
    </source>
</evidence>
<dbReference type="PANTHER" id="PTHR47053:SF1">
    <property type="entry name" value="MUREIN DD-ENDOPEPTIDASE MEPH-RELATED"/>
    <property type="match status" value="1"/>
</dbReference>
<feature type="compositionally biased region" description="Basic and acidic residues" evidence="5">
    <location>
        <begin position="94"/>
        <end position="140"/>
    </location>
</feature>
<comment type="similarity">
    <text evidence="1">Belongs to the peptidase C40 family.</text>
</comment>
<sequence length="280" mass="28627">MSPKAQIPSHRKPRNSKMNTALRAGVTGGVMGTIALTAAASPSFAADNKAPTETMEMPTLSGNLESSATAAADSIQQSALTYELQEAQGSAVTKAKEQAKENKEKAEAKAKAEAQRKAEAARKAAKAAEKARASRSDDRGSLQNASAEAPSPSSSSPSQTKGSGNAATLINFLKGQVGKAYVSGATGPSAYDCSGLTQAAFKTVGVSLPRVSQSQSTTGTPVSLSNVQPGDILYWGSAGSAYHVAVYIGDGKFIGAQNPSKGVVEANMSYDQPTGAVRVL</sequence>
<evidence type="ECO:0000256" key="5">
    <source>
        <dbReference type="SAM" id="MobiDB-lite"/>
    </source>
</evidence>
<keyword evidence="6" id="KW-0732">Signal</keyword>
<organism evidence="8 9">
    <name type="scientific">Streptomyces albiaxialis</name>
    <dbReference type="NCBI Taxonomy" id="329523"/>
    <lineage>
        <taxon>Bacteria</taxon>
        <taxon>Bacillati</taxon>
        <taxon>Actinomycetota</taxon>
        <taxon>Actinomycetes</taxon>
        <taxon>Kitasatosporales</taxon>
        <taxon>Streptomycetaceae</taxon>
        <taxon>Streptomyces</taxon>
    </lineage>
</organism>
<evidence type="ECO:0000313" key="9">
    <source>
        <dbReference type="Proteomes" id="UP001500016"/>
    </source>
</evidence>
<dbReference type="Pfam" id="PF00877">
    <property type="entry name" value="NLPC_P60"/>
    <property type="match status" value="1"/>
</dbReference>
<dbReference type="Gene3D" id="3.90.1720.10">
    <property type="entry name" value="endopeptidase domain like (from Nostoc punctiforme)"/>
    <property type="match status" value="1"/>
</dbReference>
<feature type="compositionally biased region" description="Polar residues" evidence="5">
    <location>
        <begin position="60"/>
        <end position="73"/>
    </location>
</feature>
<feature type="region of interest" description="Disordered" evidence="5">
    <location>
        <begin position="1"/>
        <end position="21"/>
    </location>
</feature>
<evidence type="ECO:0000313" key="8">
    <source>
        <dbReference type="EMBL" id="GAA2076349.1"/>
    </source>
</evidence>
<evidence type="ECO:0000256" key="1">
    <source>
        <dbReference type="ARBA" id="ARBA00007074"/>
    </source>
</evidence>
<dbReference type="Proteomes" id="UP001500016">
    <property type="component" value="Unassembled WGS sequence"/>
</dbReference>
<keyword evidence="2" id="KW-0645">Protease</keyword>
<feature type="compositionally biased region" description="Low complexity" evidence="5">
    <location>
        <begin position="145"/>
        <end position="158"/>
    </location>
</feature>
<feature type="chain" id="PRO_5046569116" evidence="6">
    <location>
        <begin position="46"/>
        <end position="280"/>
    </location>
</feature>
<evidence type="ECO:0000256" key="6">
    <source>
        <dbReference type="SAM" id="SignalP"/>
    </source>
</evidence>
<keyword evidence="9" id="KW-1185">Reference proteome</keyword>
<keyword evidence="4" id="KW-0788">Thiol protease</keyword>
<gene>
    <name evidence="8" type="ORF">GCM10009801_31760</name>
</gene>
<dbReference type="SUPFAM" id="SSF54001">
    <property type="entry name" value="Cysteine proteinases"/>
    <property type="match status" value="1"/>
</dbReference>
<feature type="region of interest" description="Disordered" evidence="5">
    <location>
        <begin position="42"/>
        <end position="73"/>
    </location>
</feature>
<protein>
    <submittedName>
        <fullName evidence="8">C40 family peptidase</fullName>
    </submittedName>
</protein>
<evidence type="ECO:0000256" key="2">
    <source>
        <dbReference type="ARBA" id="ARBA00022670"/>
    </source>
</evidence>
<dbReference type="RefSeq" id="WP_344528330.1">
    <property type="nucleotide sequence ID" value="NZ_BAAAPE010000007.1"/>
</dbReference>
<dbReference type="InterPro" id="IPR000064">
    <property type="entry name" value="NLP_P60_dom"/>
</dbReference>
<proteinExistence type="inferred from homology"/>
<dbReference type="InterPro" id="IPR051202">
    <property type="entry name" value="Peptidase_C40"/>
</dbReference>
<dbReference type="PROSITE" id="PS51935">
    <property type="entry name" value="NLPC_P60"/>
    <property type="match status" value="1"/>
</dbReference>
<reference evidence="8 9" key="1">
    <citation type="journal article" date="2019" name="Int. J. Syst. Evol. Microbiol.">
        <title>The Global Catalogue of Microorganisms (GCM) 10K type strain sequencing project: providing services to taxonomists for standard genome sequencing and annotation.</title>
        <authorList>
            <consortium name="The Broad Institute Genomics Platform"/>
            <consortium name="The Broad Institute Genome Sequencing Center for Infectious Disease"/>
            <person name="Wu L."/>
            <person name="Ma J."/>
        </authorList>
    </citation>
    <scope>NUCLEOTIDE SEQUENCE [LARGE SCALE GENOMIC DNA]</scope>
    <source>
        <strain evidence="8 9">JCM 15478</strain>
    </source>
</reference>
<dbReference type="InterPro" id="IPR038765">
    <property type="entry name" value="Papain-like_cys_pep_sf"/>
</dbReference>
<evidence type="ECO:0000256" key="4">
    <source>
        <dbReference type="ARBA" id="ARBA00022807"/>
    </source>
</evidence>
<name>A0ABN2VXQ2_9ACTN</name>
<comment type="caution">
    <text evidence="8">The sequence shown here is derived from an EMBL/GenBank/DDBJ whole genome shotgun (WGS) entry which is preliminary data.</text>
</comment>
<keyword evidence="3" id="KW-0378">Hydrolase</keyword>
<feature type="region of interest" description="Disordered" evidence="5">
    <location>
        <begin position="93"/>
        <end position="163"/>
    </location>
</feature>
<accession>A0ABN2VXQ2</accession>